<dbReference type="EnsemblMetazoa" id="XM_022809022">
    <property type="protein sequence ID" value="XP_022664757"/>
    <property type="gene ID" value="LOC111251909"/>
</dbReference>
<reference evidence="1" key="1">
    <citation type="submission" date="2021-01" db="UniProtKB">
        <authorList>
            <consortium name="EnsemblMetazoa"/>
        </authorList>
    </citation>
    <scope>IDENTIFICATION</scope>
</reference>
<dbReference type="InParanoid" id="A0A7M7KF54"/>
<evidence type="ECO:0000313" key="2">
    <source>
        <dbReference type="Proteomes" id="UP000594260"/>
    </source>
</evidence>
<organism evidence="1 2">
    <name type="scientific">Varroa destructor</name>
    <name type="common">Honeybee mite</name>
    <dbReference type="NCBI Taxonomy" id="109461"/>
    <lineage>
        <taxon>Eukaryota</taxon>
        <taxon>Metazoa</taxon>
        <taxon>Ecdysozoa</taxon>
        <taxon>Arthropoda</taxon>
        <taxon>Chelicerata</taxon>
        <taxon>Arachnida</taxon>
        <taxon>Acari</taxon>
        <taxon>Parasitiformes</taxon>
        <taxon>Mesostigmata</taxon>
        <taxon>Gamasina</taxon>
        <taxon>Dermanyssoidea</taxon>
        <taxon>Varroidae</taxon>
        <taxon>Varroa</taxon>
    </lineage>
</organism>
<dbReference type="GeneID" id="111251909"/>
<dbReference type="KEGG" id="vde:111251909"/>
<name>A0A7M7KF54_VARDE</name>
<keyword evidence="2" id="KW-1185">Reference proteome</keyword>
<proteinExistence type="predicted"/>
<sequence>MTSLDYQPVPRKGELRKHFRRFCHGSYGQVHSTLLSSRKQNTLPLSDCKRFCRSAKMQRKSGLTLKPRFCRRLETHVYVAVGSDKRDTSAEDISRPSCQTFLDFSGIYICFDLVDDAIWAAEMFKSADAV</sequence>
<evidence type="ECO:0000313" key="1">
    <source>
        <dbReference type="EnsemblMetazoa" id="XP_022664757"/>
    </source>
</evidence>
<dbReference type="Proteomes" id="UP000594260">
    <property type="component" value="Unplaced"/>
</dbReference>
<dbReference type="RefSeq" id="XP_022664757.1">
    <property type="nucleotide sequence ID" value="XM_022809022.1"/>
</dbReference>
<accession>A0A7M7KF54</accession>
<protein>
    <submittedName>
        <fullName evidence="1">Uncharacterized protein</fullName>
    </submittedName>
</protein>
<dbReference type="AlphaFoldDB" id="A0A7M7KF54"/>